<comment type="subcellular location">
    <subcellularLocation>
        <location evidence="1">Virion</location>
    </subcellularLocation>
</comment>
<comment type="similarity">
    <text evidence="2">Belongs to the microviridae F protein family.</text>
</comment>
<dbReference type="InterPro" id="IPR037002">
    <property type="entry name" value="Microviridae_protein_F_sf"/>
</dbReference>
<dbReference type="Proteomes" id="UP000322389">
    <property type="component" value="Segment"/>
</dbReference>
<evidence type="ECO:0000256" key="4">
    <source>
        <dbReference type="ARBA" id="ARBA00022561"/>
    </source>
</evidence>
<sequence>MFYWIIFMLHNLVNKIGSVEQSHFATVPHTNIPRSSFRRSHRHSTTINGNLLFPIYVDEVLPGDTFNMNVTAFGRLTTLIAPIMDNVYIDTFFFFVPNRLVWDNWQKFNGEQSNPGDSTDFLIPRLADPGDTGYASGSIYDYFGLPVLQNFTSESAKVNCLPFRAYNLIWNEWFRDQNLQQSVAVSRADGPDSLDSFVLLPRNKSHDYFTSCLPWPQKGPAVDIPLGGLAPIVSDFTNPNVAVNYLGRTNNTDYTQPGFLNASVGDIGIYFETGPGVQSGRVGLDLTHISTDLSQATAVTINALRQAFQIQKMYERDARGGTRYTEILRSHFGVVSPDSRLQRPEFLGGSHSVMNVSPVPQTSATGDGSTPQANLSAFGIFHNVGRQSGFSKSFVEHGYIIGLINVRSDITYQQGIHRLWTRQTRFDFYWPSFAHLGEQSVFNREIYLSGDSAVDNAVFGYQERYAEYRFYPSIKTGLYRSVVPDSLDFWHLSEKFESVPALSNAFIKQNFPFGRVSAVPSEPTILVDISFSGSVTRPMPIYSVPGFVDHF</sequence>
<dbReference type="InterPro" id="IPR003514">
    <property type="entry name" value="Microviridae_protein_F"/>
</dbReference>
<dbReference type="SUPFAM" id="SSF88645">
    <property type="entry name" value="ssDNA viruses"/>
    <property type="match status" value="1"/>
</dbReference>
<organism evidence="6">
    <name type="scientific">Blackfly microvirus SF02</name>
    <dbReference type="NCBI Taxonomy" id="2576452"/>
    <lineage>
        <taxon>Viruses</taxon>
        <taxon>Monodnaviria</taxon>
        <taxon>Sangervirae</taxon>
        <taxon>Phixviricota</taxon>
        <taxon>Malgrandaviricetes</taxon>
        <taxon>Petitvirales</taxon>
        <taxon>Microviridae</taxon>
        <taxon>Microvirus</taxon>
    </lineage>
</organism>
<dbReference type="Pfam" id="PF02305">
    <property type="entry name" value="Phage_F"/>
    <property type="match status" value="1"/>
</dbReference>
<dbReference type="GO" id="GO:0039615">
    <property type="term" value="C:T=1 icosahedral viral capsid"/>
    <property type="evidence" value="ECO:0007669"/>
    <property type="project" value="UniProtKB-KW"/>
</dbReference>
<dbReference type="GO" id="GO:0005198">
    <property type="term" value="F:structural molecule activity"/>
    <property type="evidence" value="ECO:0007669"/>
    <property type="project" value="InterPro"/>
</dbReference>
<evidence type="ECO:0000256" key="1">
    <source>
        <dbReference type="ARBA" id="ARBA00004328"/>
    </source>
</evidence>
<keyword evidence="5" id="KW-0946">Virion</keyword>
<name>A0A4P8PJZ8_9VIRU</name>
<keyword evidence="4" id="KW-0167">Capsid protein</keyword>
<dbReference type="EMBL" id="MK249146">
    <property type="protein sequence ID" value="QCQ84669.1"/>
    <property type="molecule type" value="Genomic_DNA"/>
</dbReference>
<accession>A0A4P8PJZ8</accession>
<evidence type="ECO:0000256" key="2">
    <source>
        <dbReference type="ARBA" id="ARBA00009963"/>
    </source>
</evidence>
<keyword evidence="3" id="KW-1140">T=1 icosahedral capsid protein</keyword>
<dbReference type="InterPro" id="IPR016184">
    <property type="entry name" value="Capsid/spike_ssDNA_virus"/>
</dbReference>
<proteinExistence type="inferred from homology"/>
<evidence type="ECO:0000256" key="5">
    <source>
        <dbReference type="ARBA" id="ARBA00022844"/>
    </source>
</evidence>
<evidence type="ECO:0000256" key="3">
    <source>
        <dbReference type="ARBA" id="ARBA00022431"/>
    </source>
</evidence>
<reference evidence="6" key="1">
    <citation type="submission" date="2018-12" db="EMBL/GenBank/DDBJ databases">
        <title>Singled stranded DNA viruses identified in blackflies (Austrosimulium ungulatum) sampled in New Zealand.</title>
        <authorList>
            <person name="Kraberger S."/>
            <person name="Fontenele R.S."/>
            <person name="Schmidlin K."/>
            <person name="Walters M."/>
            <person name="Varsani A."/>
        </authorList>
    </citation>
    <scope>NUCLEOTIDE SEQUENCE [LARGE SCALE GENOMIC DNA]</scope>
    <source>
        <strain evidence="6">036</strain>
    </source>
</reference>
<evidence type="ECO:0000313" key="6">
    <source>
        <dbReference type="EMBL" id="QCQ84669.1"/>
    </source>
</evidence>
<protein>
    <submittedName>
        <fullName evidence="6">Major capsid protein</fullName>
    </submittedName>
</protein>
<dbReference type="Gene3D" id="2.60.169.10">
    <property type="entry name" value="Microviridae F protein"/>
    <property type="match status" value="2"/>
</dbReference>